<evidence type="ECO:0000256" key="6">
    <source>
        <dbReference type="PIRSR" id="PIRSR001362-3"/>
    </source>
</evidence>
<dbReference type="Pfam" id="PF00463">
    <property type="entry name" value="ICL"/>
    <property type="match status" value="1"/>
</dbReference>
<dbReference type="SUPFAM" id="SSF51621">
    <property type="entry name" value="Phosphoenolpyruvate/pyruvate domain"/>
    <property type="match status" value="1"/>
</dbReference>
<keyword evidence="6" id="KW-0479">Metal-binding</keyword>
<dbReference type="InterPro" id="IPR039556">
    <property type="entry name" value="ICL/PEPM"/>
</dbReference>
<accession>A0A0F7SWA3</accession>
<evidence type="ECO:0000256" key="4">
    <source>
        <dbReference type="PIRSR" id="PIRSR001362-1"/>
    </source>
</evidence>
<dbReference type="CDD" id="cd00377">
    <property type="entry name" value="ICL_PEPM"/>
    <property type="match status" value="1"/>
</dbReference>
<feature type="binding site" evidence="5">
    <location>
        <begin position="229"/>
        <end position="230"/>
    </location>
    <ligand>
        <name>substrate</name>
    </ligand>
</feature>
<dbReference type="AlphaFoldDB" id="A0A0F7SWA3"/>
<keyword evidence="2 3" id="KW-0456">Lyase</keyword>
<dbReference type="InterPro" id="IPR015813">
    <property type="entry name" value="Pyrv/PenolPyrv_kinase-like_dom"/>
</dbReference>
<dbReference type="GO" id="GO:0046421">
    <property type="term" value="F:methylisocitrate lyase activity"/>
    <property type="evidence" value="ECO:0007669"/>
    <property type="project" value="TreeGrafter"/>
</dbReference>
<feature type="binding site" evidence="6">
    <location>
        <position position="190"/>
    </location>
    <ligand>
        <name>Mg(2+)</name>
        <dbReference type="ChEBI" id="CHEBI:18420"/>
    </ligand>
</feature>
<dbReference type="PIRSF" id="PIRSF001362">
    <property type="entry name" value="Isocit_lyase"/>
    <property type="match status" value="1"/>
</dbReference>
<dbReference type="GO" id="GO:0004451">
    <property type="term" value="F:isocitrate lyase activity"/>
    <property type="evidence" value="ECO:0007669"/>
    <property type="project" value="InterPro"/>
</dbReference>
<dbReference type="GO" id="GO:0005759">
    <property type="term" value="C:mitochondrial matrix"/>
    <property type="evidence" value="ECO:0007669"/>
    <property type="project" value="TreeGrafter"/>
</dbReference>
<dbReference type="InterPro" id="IPR018523">
    <property type="entry name" value="Isocitrate_lyase_ph_CS"/>
</dbReference>
<evidence type="ECO:0000313" key="7">
    <source>
        <dbReference type="EMBL" id="CED84303.1"/>
    </source>
</evidence>
<protein>
    <recommendedName>
        <fullName evidence="3">Isocitrate lyase</fullName>
    </recommendedName>
</protein>
<evidence type="ECO:0000256" key="2">
    <source>
        <dbReference type="ARBA" id="ARBA00023239"/>
    </source>
</evidence>
<dbReference type="PANTHER" id="PTHR21631">
    <property type="entry name" value="ISOCITRATE LYASE/MALATE SYNTHASE"/>
    <property type="match status" value="1"/>
</dbReference>
<name>A0A0F7SWA3_PHARH</name>
<feature type="active site" description="Proton acceptor" evidence="4">
    <location>
        <position position="228"/>
    </location>
</feature>
<comment type="similarity">
    <text evidence="1 3">Belongs to the isocitrate lyase/PEP mutase superfamily. Isocitrate lyase family.</text>
</comment>
<evidence type="ECO:0000256" key="3">
    <source>
        <dbReference type="PIRNR" id="PIRNR001362"/>
    </source>
</evidence>
<keyword evidence="6" id="KW-0460">Magnesium</keyword>
<dbReference type="Gene3D" id="1.10.10.850">
    <property type="match status" value="1"/>
</dbReference>
<proteinExistence type="inferred from homology"/>
<organism evidence="7">
    <name type="scientific">Phaffia rhodozyma</name>
    <name type="common">Yeast</name>
    <name type="synonym">Xanthophyllomyces dendrorhous</name>
    <dbReference type="NCBI Taxonomy" id="264483"/>
    <lineage>
        <taxon>Eukaryota</taxon>
        <taxon>Fungi</taxon>
        <taxon>Dikarya</taxon>
        <taxon>Basidiomycota</taxon>
        <taxon>Agaricomycotina</taxon>
        <taxon>Tremellomycetes</taxon>
        <taxon>Cystofilobasidiales</taxon>
        <taxon>Mrakiaceae</taxon>
        <taxon>Phaffia</taxon>
    </lineage>
</organism>
<feature type="binding site" evidence="5">
    <location>
        <begin position="451"/>
        <end position="455"/>
    </location>
    <ligand>
        <name>substrate</name>
    </ligand>
</feature>
<dbReference type="InterPro" id="IPR006254">
    <property type="entry name" value="Isocitrate_lyase"/>
</dbReference>
<dbReference type="EMBL" id="LN483157">
    <property type="protein sequence ID" value="CED84303.1"/>
    <property type="molecule type" value="Genomic_DNA"/>
</dbReference>
<dbReference type="InterPro" id="IPR040442">
    <property type="entry name" value="Pyrv_kinase-like_dom_sf"/>
</dbReference>
<dbReference type="Gene3D" id="3.20.20.60">
    <property type="entry name" value="Phosphoenolpyruvate-binding domains"/>
    <property type="match status" value="1"/>
</dbReference>
<dbReference type="GO" id="GO:0046872">
    <property type="term" value="F:metal ion binding"/>
    <property type="evidence" value="ECO:0007669"/>
    <property type="project" value="UniProtKB-KW"/>
</dbReference>
<dbReference type="GO" id="GO:0019629">
    <property type="term" value="P:propionate catabolic process, 2-methylcitrate cycle"/>
    <property type="evidence" value="ECO:0007669"/>
    <property type="project" value="TreeGrafter"/>
</dbReference>
<sequence>MLNTRLRSLLTIPLTRSSSSFLAKEKQDFTSRCQSLTASWSTSRWKTLQRPYQAEDVISKQGSIPPSPPVSLESSRKLFDLLSRREQEGKPVHTIGAIDPVQVTQMARAGLEAVYVSGWACSSLLTTGSNELGPDLADYPYTTVPNQVQRLCRAQTLHDRIHYDERVSTSDPKKLAELEQTDYLRPIIADGDAGHGGVTTVMKLAKLFAESGAAAVHFEDQMNGAKKCGHQSGKIVVPVGEHLSRLSAARLQWDIMGAETLLISRTDAESSRLISSDVDARDHPFILGTAQPREHSLAEYLLRAKEKGAKADELENVERVFLEAAQDDSNRLVTFDEAVKAHIESLSPPEDPELIWEEYQSLGLGLCHSQARANARQVLGYDVHWECESLRTAEGFYRFKGGIEAAIQRALHYAPYADLLWLETKKPDLTQAKAFARRIREVHPGKMLVYNLSPSFNWSAHGFGESELKSFVWDLAKEGFVLQLISLAGLHASAVVTSELASAFRTEGMLAYVNLIQQKEREIGCDVLTHQKWSGSQYVDRLTEAVSGGSSTAKSTGEDSTENTF</sequence>
<dbReference type="PROSITE" id="PS00161">
    <property type="entry name" value="ISOCITRATE_LYASE"/>
    <property type="match status" value="1"/>
</dbReference>
<evidence type="ECO:0000256" key="1">
    <source>
        <dbReference type="ARBA" id="ARBA00005704"/>
    </source>
</evidence>
<feature type="binding site" evidence="5">
    <location>
        <begin position="117"/>
        <end position="119"/>
    </location>
    <ligand>
        <name>substrate</name>
    </ligand>
</feature>
<feature type="binding site" evidence="5">
    <location>
        <position position="265"/>
    </location>
    <ligand>
        <name>substrate</name>
    </ligand>
</feature>
<feature type="binding site" evidence="5">
    <location>
        <position position="486"/>
    </location>
    <ligand>
        <name>substrate</name>
    </ligand>
</feature>
<reference evidence="7" key="1">
    <citation type="submission" date="2014-08" db="EMBL/GenBank/DDBJ databases">
        <authorList>
            <person name="Sharma Rahul"/>
            <person name="Thines Marco"/>
        </authorList>
    </citation>
    <scope>NUCLEOTIDE SEQUENCE</scope>
</reference>
<comment type="cofactor">
    <cofactor evidence="6">
        <name>Mg(2+)</name>
        <dbReference type="ChEBI" id="CHEBI:18420"/>
    </cofactor>
    <text evidence="6">Can also use Mn(2+) ion.</text>
</comment>
<evidence type="ECO:0000256" key="5">
    <source>
        <dbReference type="PIRSR" id="PIRSR001362-2"/>
    </source>
</evidence>
<dbReference type="NCBIfam" id="TIGR01346">
    <property type="entry name" value="isocit_lyase"/>
    <property type="match status" value="1"/>
</dbReference>
<dbReference type="PANTHER" id="PTHR21631:SF13">
    <property type="entry name" value="MITOCHONDRIAL 2-METHYLISOCITRATE LYASE ICL2"/>
    <property type="match status" value="1"/>
</dbReference>